<sequence length="173" mass="19340">MPYRLGHAALISAVALAASINFASAQFGPSTAEEKQRALEEMLAEAAKPTTMLLDAYRNYLAARQCFDSRTGFALVYLTPQQMEEAKAQVKGIEAALLKKEPTLATDERWETANREEAAANDDIAELAYTGRGNVKERTYTEQGRRFCAIAVGWLRERYGDFYPDSRTVKKDF</sequence>
<protein>
    <submittedName>
        <fullName evidence="2">Uncharacterized protein</fullName>
    </submittedName>
</protein>
<proteinExistence type="predicted"/>
<reference evidence="3" key="1">
    <citation type="journal article" date="2019" name="Int. J. Syst. Evol. Microbiol.">
        <title>The Global Catalogue of Microorganisms (GCM) 10K type strain sequencing project: providing services to taxonomists for standard genome sequencing and annotation.</title>
        <authorList>
            <consortium name="The Broad Institute Genomics Platform"/>
            <consortium name="The Broad Institute Genome Sequencing Center for Infectious Disease"/>
            <person name="Wu L."/>
            <person name="Ma J."/>
        </authorList>
    </citation>
    <scope>NUCLEOTIDE SEQUENCE [LARGE SCALE GENOMIC DNA]</scope>
    <source>
        <strain evidence="3">CCUG 56108</strain>
    </source>
</reference>
<dbReference type="Proteomes" id="UP001597176">
    <property type="component" value="Unassembled WGS sequence"/>
</dbReference>
<keyword evidence="3" id="KW-1185">Reference proteome</keyword>
<name>A0ABW3WTM8_9HYPH</name>
<organism evidence="2 3">
    <name type="scientific">Methylobacterium marchantiae</name>
    <dbReference type="NCBI Taxonomy" id="600331"/>
    <lineage>
        <taxon>Bacteria</taxon>
        <taxon>Pseudomonadati</taxon>
        <taxon>Pseudomonadota</taxon>
        <taxon>Alphaproteobacteria</taxon>
        <taxon>Hyphomicrobiales</taxon>
        <taxon>Methylobacteriaceae</taxon>
        <taxon>Methylobacterium</taxon>
    </lineage>
</organism>
<keyword evidence="1" id="KW-0732">Signal</keyword>
<accession>A0ABW3WTM8</accession>
<dbReference type="RefSeq" id="WP_238202944.1">
    <property type="nucleotide sequence ID" value="NZ_JBHTND010000002.1"/>
</dbReference>
<comment type="caution">
    <text evidence="2">The sequence shown here is derived from an EMBL/GenBank/DDBJ whole genome shotgun (WGS) entry which is preliminary data.</text>
</comment>
<feature type="chain" id="PRO_5045300252" evidence="1">
    <location>
        <begin position="26"/>
        <end position="173"/>
    </location>
</feature>
<feature type="signal peptide" evidence="1">
    <location>
        <begin position="1"/>
        <end position="25"/>
    </location>
</feature>
<evidence type="ECO:0000313" key="2">
    <source>
        <dbReference type="EMBL" id="MFD1300255.1"/>
    </source>
</evidence>
<evidence type="ECO:0000313" key="3">
    <source>
        <dbReference type="Proteomes" id="UP001597176"/>
    </source>
</evidence>
<dbReference type="EMBL" id="JBHTND010000002">
    <property type="protein sequence ID" value="MFD1300255.1"/>
    <property type="molecule type" value="Genomic_DNA"/>
</dbReference>
<evidence type="ECO:0000256" key="1">
    <source>
        <dbReference type="SAM" id="SignalP"/>
    </source>
</evidence>
<gene>
    <name evidence="2" type="ORF">ACFQ4G_01480</name>
</gene>